<feature type="domain" description="DNA-binding phage zinc finger" evidence="2">
    <location>
        <begin position="154"/>
        <end position="206"/>
    </location>
</feature>
<evidence type="ECO:0000313" key="4">
    <source>
        <dbReference type="Proteomes" id="UP000477722"/>
    </source>
</evidence>
<dbReference type="EMBL" id="JAAKZZ010000040">
    <property type="protein sequence ID" value="NGO68021.1"/>
    <property type="molecule type" value="Genomic_DNA"/>
</dbReference>
<proteinExistence type="predicted"/>
<protein>
    <recommendedName>
        <fullName evidence="2">DNA-binding phage zinc finger domain-containing protein</fullName>
    </recommendedName>
</protein>
<gene>
    <name evidence="3" type="ORF">G5C65_06550</name>
</gene>
<accession>A0A6G4WU78</accession>
<dbReference type="Pfam" id="PF24623">
    <property type="entry name" value="Phage_zn_bind_8"/>
    <property type="match status" value="1"/>
</dbReference>
<dbReference type="AlphaFoldDB" id="A0A6G4WU78"/>
<name>A0A6G4WU78_9ACTN</name>
<dbReference type="RefSeq" id="WP_165297675.1">
    <property type="nucleotide sequence ID" value="NZ_JAAKZZ010000040.1"/>
</dbReference>
<evidence type="ECO:0000313" key="3">
    <source>
        <dbReference type="EMBL" id="NGO68021.1"/>
    </source>
</evidence>
<reference evidence="3 4" key="1">
    <citation type="submission" date="2020-02" db="EMBL/GenBank/DDBJ databases">
        <title>Whole-genome analyses of novel actinobacteria.</title>
        <authorList>
            <person name="Sahin N."/>
            <person name="Tatar D."/>
        </authorList>
    </citation>
    <scope>NUCLEOTIDE SEQUENCE [LARGE SCALE GENOMIC DNA]</scope>
    <source>
        <strain evidence="3 4">SB3404</strain>
    </source>
</reference>
<sequence>MDAKDVIRLLREISLVDDRVVKTDEAEQEAQVRLWAVALREVPLDFAGEAVGRHYAESAWPVMPKDITSRWRDTVRDRMARHVGTFEPSAHPQLDPDDSAGYVHALRAGRSAVVTGAEQPREVRELVGRIGRAVEPAPATEGYLAAKAALFPKRERPTGPPELAMRCRTCGADANRRCRTLQRGRDMTGTHPDRKSDYAAAQHEGQAIA</sequence>
<organism evidence="3 4">
    <name type="scientific">Streptomyces boncukensis</name>
    <dbReference type="NCBI Taxonomy" id="2711219"/>
    <lineage>
        <taxon>Bacteria</taxon>
        <taxon>Bacillati</taxon>
        <taxon>Actinomycetota</taxon>
        <taxon>Actinomycetes</taxon>
        <taxon>Kitasatosporales</taxon>
        <taxon>Streptomycetaceae</taxon>
        <taxon>Streptomyces</taxon>
    </lineage>
</organism>
<evidence type="ECO:0000259" key="2">
    <source>
        <dbReference type="Pfam" id="PF24623"/>
    </source>
</evidence>
<dbReference type="Proteomes" id="UP000477722">
    <property type="component" value="Unassembled WGS sequence"/>
</dbReference>
<evidence type="ECO:0000256" key="1">
    <source>
        <dbReference type="SAM" id="MobiDB-lite"/>
    </source>
</evidence>
<keyword evidence="4" id="KW-1185">Reference proteome</keyword>
<feature type="region of interest" description="Disordered" evidence="1">
    <location>
        <begin position="181"/>
        <end position="209"/>
    </location>
</feature>
<dbReference type="InterPro" id="IPR056911">
    <property type="entry name" value="Phage_Znf_bind_put"/>
</dbReference>
<feature type="compositionally biased region" description="Basic and acidic residues" evidence="1">
    <location>
        <begin position="183"/>
        <end position="197"/>
    </location>
</feature>
<comment type="caution">
    <text evidence="3">The sequence shown here is derived from an EMBL/GenBank/DDBJ whole genome shotgun (WGS) entry which is preliminary data.</text>
</comment>